<reference evidence="3 4" key="1">
    <citation type="journal article" date="2020" name="Int. J. Syst. Evol. Microbiol.">
        <title>Reclassification of Streptomyces castelarensis and Streptomyces sporoclivatus as later heterotypic synonyms of Streptomyces antimycoticus.</title>
        <authorList>
            <person name="Komaki H."/>
            <person name="Tamura T."/>
        </authorList>
    </citation>
    <scope>NUCLEOTIDE SEQUENCE [LARGE SCALE GENOMIC DNA]</scope>
    <source>
        <strain evidence="3 4">NBRC 13459</strain>
    </source>
</reference>
<feature type="transmembrane region" description="Helical" evidence="2">
    <location>
        <begin position="161"/>
        <end position="183"/>
    </location>
</feature>
<dbReference type="GO" id="GO:0005886">
    <property type="term" value="C:plasma membrane"/>
    <property type="evidence" value="ECO:0007669"/>
    <property type="project" value="UniProtKB-SubCell"/>
</dbReference>
<dbReference type="AlphaFoldDB" id="A0A4D4LAF1"/>
<keyword evidence="2" id="KW-1133">Transmembrane helix</keyword>
<feature type="transmembrane region" description="Helical" evidence="2">
    <location>
        <begin position="133"/>
        <end position="154"/>
    </location>
</feature>
<dbReference type="GO" id="GO:0140359">
    <property type="term" value="F:ABC-type transporter activity"/>
    <property type="evidence" value="ECO:0007669"/>
    <property type="project" value="InterPro"/>
</dbReference>
<dbReference type="Pfam" id="PF12679">
    <property type="entry name" value="ABC2_membrane_2"/>
    <property type="match status" value="1"/>
</dbReference>
<organism evidence="3 4">
    <name type="scientific">Streptomyces violaceusniger</name>
    <dbReference type="NCBI Taxonomy" id="68280"/>
    <lineage>
        <taxon>Bacteria</taxon>
        <taxon>Bacillati</taxon>
        <taxon>Actinomycetota</taxon>
        <taxon>Actinomycetes</taxon>
        <taxon>Kitasatosporales</taxon>
        <taxon>Streptomycetaceae</taxon>
        <taxon>Streptomyces</taxon>
        <taxon>Streptomyces violaceusniger group</taxon>
    </lineage>
</organism>
<feature type="transmembrane region" description="Helical" evidence="2">
    <location>
        <begin position="98"/>
        <end position="121"/>
    </location>
</feature>
<proteinExistence type="predicted"/>
<feature type="region of interest" description="Disordered" evidence="1">
    <location>
        <begin position="247"/>
        <end position="293"/>
    </location>
</feature>
<evidence type="ECO:0000256" key="2">
    <source>
        <dbReference type="SAM" id="Phobius"/>
    </source>
</evidence>
<dbReference type="EMBL" id="BJHW01000001">
    <property type="protein sequence ID" value="GDY54969.1"/>
    <property type="molecule type" value="Genomic_DNA"/>
</dbReference>
<feature type="transmembrane region" description="Helical" evidence="2">
    <location>
        <begin position="209"/>
        <end position="229"/>
    </location>
</feature>
<comment type="caution">
    <text evidence="3">The sequence shown here is derived from an EMBL/GenBank/DDBJ whole genome shotgun (WGS) entry which is preliminary data.</text>
</comment>
<dbReference type="PANTHER" id="PTHR37305:SF1">
    <property type="entry name" value="MEMBRANE PROTEIN"/>
    <property type="match status" value="1"/>
</dbReference>
<feature type="compositionally biased region" description="Gly residues" evidence="1">
    <location>
        <begin position="247"/>
        <end position="256"/>
    </location>
</feature>
<feature type="transmembrane region" description="Helical" evidence="2">
    <location>
        <begin position="23"/>
        <end position="42"/>
    </location>
</feature>
<name>A0A4D4LAF1_STRVO</name>
<feature type="transmembrane region" description="Helical" evidence="2">
    <location>
        <begin position="54"/>
        <end position="77"/>
    </location>
</feature>
<dbReference type="Proteomes" id="UP000301309">
    <property type="component" value="Unassembled WGS sequence"/>
</dbReference>
<sequence>MSSLYHPTVARLTYRALLGRRRALILFTLPGLLLIISLAVRLLTGSGDDTADAILGGFAMATMVPLIGVIAGTGAIGPEIDDGSVIYLLAKPVKRPTIIVTKLIVAIGVTVAFSAIPTLLAGFVLNGNANQLAVGYAVAAAVASVAYSAVFLLLGTVTRHAVIAGLVYALVWETFFGSLVAGARKLSVQQWALALGQKVADGDVITSDVGLATGVILLLAVTVAATWYAGRKLRTLTLAGRSDPGVTTGGHLGGPSSGPADLPADLPRAARARISRSRPGPAPPAPRTPPASA</sequence>
<protein>
    <submittedName>
        <fullName evidence="3">ABC transporter permease</fullName>
    </submittedName>
</protein>
<evidence type="ECO:0000313" key="3">
    <source>
        <dbReference type="EMBL" id="GDY54969.1"/>
    </source>
</evidence>
<keyword evidence="4" id="KW-1185">Reference proteome</keyword>
<keyword evidence="2" id="KW-0472">Membrane</keyword>
<evidence type="ECO:0000256" key="1">
    <source>
        <dbReference type="SAM" id="MobiDB-lite"/>
    </source>
</evidence>
<evidence type="ECO:0000313" key="4">
    <source>
        <dbReference type="Proteomes" id="UP000301309"/>
    </source>
</evidence>
<feature type="compositionally biased region" description="Pro residues" evidence="1">
    <location>
        <begin position="280"/>
        <end position="293"/>
    </location>
</feature>
<accession>A0A4D4LAF1</accession>
<gene>
    <name evidence="3" type="ORF">SVIO_055920</name>
</gene>
<feature type="compositionally biased region" description="Low complexity" evidence="1">
    <location>
        <begin position="259"/>
        <end position="269"/>
    </location>
</feature>
<dbReference type="PANTHER" id="PTHR37305">
    <property type="entry name" value="INTEGRAL MEMBRANE PROTEIN-RELATED"/>
    <property type="match status" value="1"/>
</dbReference>
<keyword evidence="2" id="KW-0812">Transmembrane</keyword>